<feature type="compositionally biased region" description="Basic residues" evidence="2">
    <location>
        <begin position="57"/>
        <end position="107"/>
    </location>
</feature>
<accession>A0A8H6ZEX7</accession>
<dbReference type="EMBL" id="JACAZH010000001">
    <property type="protein sequence ID" value="KAF7377753.1"/>
    <property type="molecule type" value="Genomic_DNA"/>
</dbReference>
<dbReference type="InterPro" id="IPR036910">
    <property type="entry name" value="HMG_box_dom_sf"/>
</dbReference>
<proteinExistence type="predicted"/>
<evidence type="ECO:0000259" key="3">
    <source>
        <dbReference type="PROSITE" id="PS50118"/>
    </source>
</evidence>
<feature type="domain" description="HMG box" evidence="3">
    <location>
        <begin position="220"/>
        <end position="282"/>
    </location>
</feature>
<comment type="caution">
    <text evidence="4">The sequence shown here is derived from an EMBL/GenBank/DDBJ whole genome shotgun (WGS) entry which is preliminary data.</text>
</comment>
<dbReference type="SUPFAM" id="SSF47095">
    <property type="entry name" value="HMG-box"/>
    <property type="match status" value="2"/>
</dbReference>
<dbReference type="PROSITE" id="PS50118">
    <property type="entry name" value="HMG_BOX_2"/>
    <property type="match status" value="2"/>
</dbReference>
<dbReference type="Proteomes" id="UP000623467">
    <property type="component" value="Unassembled WGS sequence"/>
</dbReference>
<dbReference type="GO" id="GO:0005634">
    <property type="term" value="C:nucleus"/>
    <property type="evidence" value="ECO:0007669"/>
    <property type="project" value="UniProtKB-UniRule"/>
</dbReference>
<dbReference type="SMART" id="SM00398">
    <property type="entry name" value="HMG"/>
    <property type="match status" value="2"/>
</dbReference>
<reference evidence="4" key="1">
    <citation type="submission" date="2020-05" db="EMBL/GenBank/DDBJ databases">
        <title>Mycena genomes resolve the evolution of fungal bioluminescence.</title>
        <authorList>
            <person name="Tsai I.J."/>
        </authorList>
    </citation>
    <scope>NUCLEOTIDE SEQUENCE</scope>
    <source>
        <strain evidence="4">160909Yilan</strain>
    </source>
</reference>
<keyword evidence="1" id="KW-0539">Nucleus</keyword>
<keyword evidence="5" id="KW-1185">Reference proteome</keyword>
<evidence type="ECO:0000313" key="5">
    <source>
        <dbReference type="Proteomes" id="UP000623467"/>
    </source>
</evidence>
<dbReference type="GO" id="GO:0003677">
    <property type="term" value="F:DNA binding"/>
    <property type="evidence" value="ECO:0007669"/>
    <property type="project" value="UniProtKB-UniRule"/>
</dbReference>
<evidence type="ECO:0000256" key="1">
    <source>
        <dbReference type="PROSITE-ProRule" id="PRU00267"/>
    </source>
</evidence>
<evidence type="ECO:0000313" key="4">
    <source>
        <dbReference type="EMBL" id="KAF7377753.1"/>
    </source>
</evidence>
<dbReference type="Gene3D" id="1.10.30.10">
    <property type="entry name" value="High mobility group box domain"/>
    <property type="match status" value="2"/>
</dbReference>
<dbReference type="OrthoDB" id="1919336at2759"/>
<dbReference type="AlphaFoldDB" id="A0A8H6ZEX7"/>
<gene>
    <name evidence="4" type="ORF">MSAN_00198300</name>
</gene>
<protein>
    <recommendedName>
        <fullName evidence="3">HMG box domain-containing protein</fullName>
    </recommendedName>
</protein>
<dbReference type="Pfam" id="PF00505">
    <property type="entry name" value="HMG_box"/>
    <property type="match status" value="1"/>
</dbReference>
<dbReference type="InterPro" id="IPR009071">
    <property type="entry name" value="HMG_box_dom"/>
</dbReference>
<keyword evidence="1" id="KW-0238">DNA-binding</keyword>
<organism evidence="4 5">
    <name type="scientific">Mycena sanguinolenta</name>
    <dbReference type="NCBI Taxonomy" id="230812"/>
    <lineage>
        <taxon>Eukaryota</taxon>
        <taxon>Fungi</taxon>
        <taxon>Dikarya</taxon>
        <taxon>Basidiomycota</taxon>
        <taxon>Agaricomycotina</taxon>
        <taxon>Agaricomycetes</taxon>
        <taxon>Agaricomycetidae</taxon>
        <taxon>Agaricales</taxon>
        <taxon>Marasmiineae</taxon>
        <taxon>Mycenaceae</taxon>
        <taxon>Mycena</taxon>
    </lineage>
</organism>
<feature type="DNA-binding region" description="HMG box" evidence="1">
    <location>
        <begin position="220"/>
        <end position="282"/>
    </location>
</feature>
<sequence length="286" mass="31461">MFSALNARLLVRFGVSRALVAPSRVVNGLSRRTFLTSPRIAFPAAVRPPKAVAAKKPAAKKPAAKKAAPKKAAAKKAAPKKKPAPKKAAPKRKVAAKKPAVKPKRRVVAKKPIAKKPPRVTRAQGPPSRGPTPFIVFASEYRATHTEGTMPERAAAAGAAWRALSEAERQPYYAQSAAKREVAKEAVAKYFSTVDPALLRRINAQRKTKKMPRIHNHTVPKRPMGPYLAFFMETRDASVSFEESAKIAGAAWKVLPQEEKDAYKNRYLEQYKVWKEQNPTASRISS</sequence>
<feature type="domain" description="HMG box" evidence="3">
    <location>
        <begin position="127"/>
        <end position="191"/>
    </location>
</feature>
<feature type="DNA-binding region" description="HMG box" evidence="1">
    <location>
        <begin position="127"/>
        <end position="191"/>
    </location>
</feature>
<evidence type="ECO:0000256" key="2">
    <source>
        <dbReference type="SAM" id="MobiDB-lite"/>
    </source>
</evidence>
<feature type="region of interest" description="Disordered" evidence="2">
    <location>
        <begin position="48"/>
        <end position="107"/>
    </location>
</feature>
<name>A0A8H6ZEX7_9AGAR</name>